<evidence type="ECO:0000313" key="6">
    <source>
        <dbReference type="Proteomes" id="UP001281761"/>
    </source>
</evidence>
<dbReference type="InterPro" id="IPR036225">
    <property type="entry name" value="SRP/SRP_N"/>
</dbReference>
<dbReference type="InterPro" id="IPR003593">
    <property type="entry name" value="AAA+_ATPase"/>
</dbReference>
<dbReference type="InterPro" id="IPR000897">
    <property type="entry name" value="SRP54_GTPase_dom"/>
</dbReference>
<proteinExistence type="predicted"/>
<dbReference type="Pfam" id="PF00448">
    <property type="entry name" value="SRP54"/>
    <property type="match status" value="1"/>
</dbReference>
<dbReference type="InterPro" id="IPR042101">
    <property type="entry name" value="SRP54_N_sf"/>
</dbReference>
<dbReference type="PANTHER" id="PTHR11564">
    <property type="entry name" value="SIGNAL RECOGNITION PARTICLE 54K PROTEIN SRP54"/>
    <property type="match status" value="1"/>
</dbReference>
<keyword evidence="2" id="KW-0547">Nucleotide-binding</keyword>
<dbReference type="EMBL" id="JARBJD010000059">
    <property type="protein sequence ID" value="KAK2956123.1"/>
    <property type="molecule type" value="Genomic_DNA"/>
</dbReference>
<dbReference type="CDD" id="cd17875">
    <property type="entry name" value="SRP54_G"/>
    <property type="match status" value="1"/>
</dbReference>
<dbReference type="SUPFAM" id="SSF52540">
    <property type="entry name" value="P-loop containing nucleoside triphosphate hydrolases"/>
    <property type="match status" value="1"/>
</dbReference>
<keyword evidence="5" id="KW-0378">Hydrolase</keyword>
<dbReference type="InterPro" id="IPR027417">
    <property type="entry name" value="P-loop_NTPase"/>
</dbReference>
<reference evidence="5 6" key="1">
    <citation type="journal article" date="2022" name="bioRxiv">
        <title>Genomics of Preaxostyla Flagellates Illuminates Evolutionary Transitions and the Path Towards Mitochondrial Loss.</title>
        <authorList>
            <person name="Novak L.V.F."/>
            <person name="Treitli S.C."/>
            <person name="Pyrih J."/>
            <person name="Halakuc P."/>
            <person name="Pipaliya S.V."/>
            <person name="Vacek V."/>
            <person name="Brzon O."/>
            <person name="Soukal P."/>
            <person name="Eme L."/>
            <person name="Dacks J.B."/>
            <person name="Karnkowska A."/>
            <person name="Elias M."/>
            <person name="Hampl V."/>
        </authorList>
    </citation>
    <scope>NUCLEOTIDE SEQUENCE [LARGE SCALE GENOMIC DNA]</scope>
    <source>
        <strain evidence="5">NAU3</strain>
        <tissue evidence="5">Gut</tissue>
    </source>
</reference>
<dbReference type="PANTHER" id="PTHR11564:SF5">
    <property type="entry name" value="SIGNAL RECOGNITION PARTICLE SUBUNIT SRP54"/>
    <property type="match status" value="1"/>
</dbReference>
<dbReference type="SMART" id="SM00382">
    <property type="entry name" value="AAA"/>
    <property type="match status" value="1"/>
</dbReference>
<evidence type="ECO:0000256" key="1">
    <source>
        <dbReference type="ARBA" id="ARBA00004496"/>
    </source>
</evidence>
<sequence length="391" mass="43248">MSTTFYRNVYGIVDTFIKLGTNLILDDKTIDTVIRDVTVALLKADVNASYVQKLRDEVKSQLDPKRITEWANKRYLVRQAIIQSLIKLIDPGIPPFQPKKGKTNVVMFIGLQGSGKTTTVAKYARYYQRKGFKPALICADTFRAGAFEQLQQNATKIKVPFWGKKDEIDPLAIAETGVDFMKQEKFDLIIVDTSGRHKQSADLLNEMEPVANAIKPDAIVLVMDSYIGHYAYEQAAAFRSKVKIGSIIITKLDGHAKGGGALAAVAATNSPILFLGDGEGFDALRVFTPSSFIRSLIGAGDVGAPVDKIEGLNITKKAPDMIMDLVGDKFCMKALRSKLETLHDVGPVYRRMGRIPADVECMFEYLRQQAGGGSDEDVAERIRIFCPFLIR</sequence>
<comment type="caution">
    <text evidence="5">The sequence shown here is derived from an EMBL/GenBank/DDBJ whole genome shotgun (WGS) entry which is preliminary data.</text>
</comment>
<accession>A0ABQ9XXB4</accession>
<name>A0ABQ9XXB4_9EUKA</name>
<dbReference type="InterPro" id="IPR022941">
    <property type="entry name" value="SRP54"/>
</dbReference>
<evidence type="ECO:0000313" key="5">
    <source>
        <dbReference type="EMBL" id="KAK2956123.1"/>
    </source>
</evidence>
<gene>
    <name evidence="5" type="ORF">BLNAU_8903</name>
</gene>
<protein>
    <submittedName>
        <fullName evidence="5">Signal recognition particle 54 kDa protein</fullName>
        <ecNumber evidence="5">3.6.5.-</ecNumber>
    </submittedName>
</protein>
<evidence type="ECO:0000259" key="4">
    <source>
        <dbReference type="PROSITE" id="PS00300"/>
    </source>
</evidence>
<keyword evidence="3" id="KW-0342">GTP-binding</keyword>
<organism evidence="5 6">
    <name type="scientific">Blattamonas nauphoetae</name>
    <dbReference type="NCBI Taxonomy" id="2049346"/>
    <lineage>
        <taxon>Eukaryota</taxon>
        <taxon>Metamonada</taxon>
        <taxon>Preaxostyla</taxon>
        <taxon>Oxymonadida</taxon>
        <taxon>Blattamonas</taxon>
    </lineage>
</organism>
<dbReference type="InterPro" id="IPR013822">
    <property type="entry name" value="Signal_recog_particl_SRP54_hlx"/>
</dbReference>
<keyword evidence="6" id="KW-1185">Reference proteome</keyword>
<evidence type="ECO:0000256" key="3">
    <source>
        <dbReference type="ARBA" id="ARBA00023134"/>
    </source>
</evidence>
<dbReference type="Gene3D" id="3.40.50.300">
    <property type="entry name" value="P-loop containing nucleotide triphosphate hydrolases"/>
    <property type="match status" value="1"/>
</dbReference>
<dbReference type="GO" id="GO:0016787">
    <property type="term" value="F:hydrolase activity"/>
    <property type="evidence" value="ECO:0007669"/>
    <property type="project" value="UniProtKB-KW"/>
</dbReference>
<dbReference type="EC" id="3.6.5.-" evidence="5"/>
<feature type="domain" description="SRP54-type proteins GTP-binding" evidence="4">
    <location>
        <begin position="271"/>
        <end position="284"/>
    </location>
</feature>
<dbReference type="Gene3D" id="1.20.120.140">
    <property type="entry name" value="Signal recognition particle SRP54, nucleotide-binding domain"/>
    <property type="match status" value="1"/>
</dbReference>
<comment type="subcellular location">
    <subcellularLocation>
        <location evidence="1">Cytoplasm</location>
    </subcellularLocation>
</comment>
<dbReference type="PROSITE" id="PS00300">
    <property type="entry name" value="SRP54"/>
    <property type="match status" value="1"/>
</dbReference>
<dbReference type="Proteomes" id="UP001281761">
    <property type="component" value="Unassembled WGS sequence"/>
</dbReference>
<dbReference type="Pfam" id="PF02881">
    <property type="entry name" value="SRP54_N"/>
    <property type="match status" value="1"/>
</dbReference>
<dbReference type="SUPFAM" id="SSF47364">
    <property type="entry name" value="Domain of the SRP/SRP receptor G-proteins"/>
    <property type="match status" value="1"/>
</dbReference>
<evidence type="ECO:0000256" key="2">
    <source>
        <dbReference type="ARBA" id="ARBA00022741"/>
    </source>
</evidence>
<dbReference type="SMART" id="SM00962">
    <property type="entry name" value="SRP54"/>
    <property type="match status" value="1"/>
</dbReference>
<dbReference type="SMART" id="SM00963">
    <property type="entry name" value="SRP54_N"/>
    <property type="match status" value="1"/>
</dbReference>